<dbReference type="Proteomes" id="UP000649151">
    <property type="component" value="Unassembled WGS sequence"/>
</dbReference>
<sequence>MTNTLNQKNAKYESESNRFKNLYQTPYVKEIFGHLDAWDKVSFEDKQKVVDLMISKICAKSEKIDIVWKI</sequence>
<dbReference type="EMBL" id="JACOQK010000001">
    <property type="protein sequence ID" value="MBC5787283.1"/>
    <property type="molecule type" value="Genomic_DNA"/>
</dbReference>
<name>A0ABR7IQ79_9CLOT</name>
<comment type="caution">
    <text evidence="1">The sequence shown here is derived from an EMBL/GenBank/DDBJ whole genome shotgun (WGS) entry which is preliminary data.</text>
</comment>
<proteinExistence type="predicted"/>
<gene>
    <name evidence="1" type="ORF">H8Z77_04480</name>
</gene>
<organism evidence="1 2">
    <name type="scientific">Clostridium facile</name>
    <dbReference type="NCBI Taxonomy" id="2763035"/>
    <lineage>
        <taxon>Bacteria</taxon>
        <taxon>Bacillati</taxon>
        <taxon>Bacillota</taxon>
        <taxon>Clostridia</taxon>
        <taxon>Eubacteriales</taxon>
        <taxon>Clostridiaceae</taxon>
        <taxon>Clostridium</taxon>
    </lineage>
</organism>
<evidence type="ECO:0000313" key="2">
    <source>
        <dbReference type="Proteomes" id="UP000649151"/>
    </source>
</evidence>
<accession>A0ABR7IQ79</accession>
<keyword evidence="2" id="KW-1185">Reference proteome</keyword>
<evidence type="ECO:0000313" key="1">
    <source>
        <dbReference type="EMBL" id="MBC5787283.1"/>
    </source>
</evidence>
<reference evidence="1 2" key="1">
    <citation type="submission" date="2020-08" db="EMBL/GenBank/DDBJ databases">
        <title>Genome public.</title>
        <authorList>
            <person name="Liu C."/>
            <person name="Sun Q."/>
        </authorList>
    </citation>
    <scope>NUCLEOTIDE SEQUENCE [LARGE SCALE GENOMIC DNA]</scope>
    <source>
        <strain evidence="1 2">NSJ-27</strain>
    </source>
</reference>
<dbReference type="RefSeq" id="WP_186996306.1">
    <property type="nucleotide sequence ID" value="NZ_JACOQK010000001.1"/>
</dbReference>
<protein>
    <submittedName>
        <fullName evidence="1">Uncharacterized protein</fullName>
    </submittedName>
</protein>